<dbReference type="Pfam" id="PF02129">
    <property type="entry name" value="Peptidase_S15"/>
    <property type="match status" value="1"/>
</dbReference>
<dbReference type="RefSeq" id="WP_132673102.1">
    <property type="nucleotide sequence ID" value="NZ_SMKS01000007.1"/>
</dbReference>
<dbReference type="Gene3D" id="2.60.120.260">
    <property type="entry name" value="Galactose-binding domain-like"/>
    <property type="match status" value="1"/>
</dbReference>
<dbReference type="OrthoDB" id="3276960at2"/>
<comment type="caution">
    <text evidence="6">The sequence shown here is derived from an EMBL/GenBank/DDBJ whole genome shotgun (WGS) entry which is preliminary data.</text>
</comment>
<feature type="signal peptide" evidence="4">
    <location>
        <begin position="1"/>
        <end position="25"/>
    </location>
</feature>
<accession>A0A4R4VSQ8</accession>
<organism evidence="6 7">
    <name type="scientific">Saccharopolyspora terrae</name>
    <dbReference type="NCBI Taxonomy" id="2530384"/>
    <lineage>
        <taxon>Bacteria</taxon>
        <taxon>Bacillati</taxon>
        <taxon>Actinomycetota</taxon>
        <taxon>Actinomycetes</taxon>
        <taxon>Pseudonocardiales</taxon>
        <taxon>Pseudonocardiaceae</taxon>
        <taxon>Saccharopolyspora</taxon>
    </lineage>
</organism>
<evidence type="ECO:0000256" key="4">
    <source>
        <dbReference type="SAM" id="SignalP"/>
    </source>
</evidence>
<dbReference type="PANTHER" id="PTHR22946">
    <property type="entry name" value="DIENELACTONE HYDROLASE DOMAIN-CONTAINING PROTEIN-RELATED"/>
    <property type="match status" value="1"/>
</dbReference>
<dbReference type="Pfam" id="PF08530">
    <property type="entry name" value="PepX_C"/>
    <property type="match status" value="1"/>
</dbReference>
<dbReference type="InterPro" id="IPR029058">
    <property type="entry name" value="AB_hydrolase_fold"/>
</dbReference>
<dbReference type="InterPro" id="IPR000383">
    <property type="entry name" value="Xaa-Pro-like_dom"/>
</dbReference>
<reference evidence="6 7" key="1">
    <citation type="submission" date="2019-03" db="EMBL/GenBank/DDBJ databases">
        <title>Draft genome sequences of novel Actinobacteria.</title>
        <authorList>
            <person name="Sahin N."/>
            <person name="Ay H."/>
            <person name="Saygin H."/>
        </authorList>
    </citation>
    <scope>NUCLEOTIDE SEQUENCE [LARGE SCALE GENOMIC DNA]</scope>
    <source>
        <strain evidence="6 7">16K309</strain>
    </source>
</reference>
<feature type="chain" id="PRO_5020435508" evidence="4">
    <location>
        <begin position="26"/>
        <end position="536"/>
    </location>
</feature>
<keyword evidence="4" id="KW-0732">Signal</keyword>
<dbReference type="SMART" id="SM00939">
    <property type="entry name" value="PepX_C"/>
    <property type="match status" value="1"/>
</dbReference>
<dbReference type="AlphaFoldDB" id="A0A4R4VSQ8"/>
<dbReference type="InterPro" id="IPR008979">
    <property type="entry name" value="Galactose-bd-like_sf"/>
</dbReference>
<evidence type="ECO:0000256" key="2">
    <source>
        <dbReference type="ARBA" id="ARBA00022801"/>
    </source>
</evidence>
<dbReference type="SUPFAM" id="SSF49785">
    <property type="entry name" value="Galactose-binding domain-like"/>
    <property type="match status" value="1"/>
</dbReference>
<keyword evidence="7" id="KW-1185">Reference proteome</keyword>
<evidence type="ECO:0000256" key="1">
    <source>
        <dbReference type="ARBA" id="ARBA00008645"/>
    </source>
</evidence>
<proteinExistence type="inferred from homology"/>
<name>A0A4R4VSQ8_9PSEU</name>
<dbReference type="Gene3D" id="3.40.50.1820">
    <property type="entry name" value="alpha/beta hydrolase"/>
    <property type="match status" value="1"/>
</dbReference>
<evidence type="ECO:0000313" key="6">
    <source>
        <dbReference type="EMBL" id="TDD08281.1"/>
    </source>
</evidence>
<evidence type="ECO:0000256" key="3">
    <source>
        <dbReference type="SAM" id="MobiDB-lite"/>
    </source>
</evidence>
<dbReference type="Proteomes" id="UP000295674">
    <property type="component" value="Unassembled WGS sequence"/>
</dbReference>
<dbReference type="InterPro" id="IPR006311">
    <property type="entry name" value="TAT_signal"/>
</dbReference>
<comment type="similarity">
    <text evidence="1">Belongs to the AB hydrolase superfamily.</text>
</comment>
<keyword evidence="2 6" id="KW-0378">Hydrolase</keyword>
<evidence type="ECO:0000259" key="5">
    <source>
        <dbReference type="SMART" id="SM00939"/>
    </source>
</evidence>
<dbReference type="PANTHER" id="PTHR22946:SF9">
    <property type="entry name" value="POLYKETIDE TRANSFERASE AF380"/>
    <property type="match status" value="1"/>
</dbReference>
<protein>
    <submittedName>
        <fullName evidence="6">Alpha/beta fold hydrolase</fullName>
    </submittedName>
</protein>
<dbReference type="GO" id="GO:0052689">
    <property type="term" value="F:carboxylic ester hydrolase activity"/>
    <property type="evidence" value="ECO:0007669"/>
    <property type="project" value="UniProtKB-ARBA"/>
</dbReference>
<evidence type="ECO:0000313" key="7">
    <source>
        <dbReference type="Proteomes" id="UP000295674"/>
    </source>
</evidence>
<feature type="domain" description="Xaa-Pro dipeptidyl-peptidase C-terminal" evidence="5">
    <location>
        <begin position="296"/>
        <end position="525"/>
    </location>
</feature>
<dbReference type="EMBL" id="SMKS01000007">
    <property type="protein sequence ID" value="TDD08281.1"/>
    <property type="molecule type" value="Genomic_DNA"/>
</dbReference>
<dbReference type="InterPro" id="IPR050261">
    <property type="entry name" value="FrsA_esterase"/>
</dbReference>
<gene>
    <name evidence="6" type="ORF">E1181_06875</name>
</gene>
<dbReference type="InterPro" id="IPR013736">
    <property type="entry name" value="Xaa-Pro_dipept_C"/>
</dbReference>
<dbReference type="SUPFAM" id="SSF53474">
    <property type="entry name" value="alpha/beta-Hydrolases"/>
    <property type="match status" value="1"/>
</dbReference>
<dbReference type="GO" id="GO:0008239">
    <property type="term" value="F:dipeptidyl-peptidase activity"/>
    <property type="evidence" value="ECO:0007669"/>
    <property type="project" value="InterPro"/>
</dbReference>
<dbReference type="PROSITE" id="PS51318">
    <property type="entry name" value="TAT"/>
    <property type="match status" value="1"/>
</dbReference>
<feature type="region of interest" description="Disordered" evidence="3">
    <location>
        <begin position="515"/>
        <end position="536"/>
    </location>
</feature>
<sequence length="536" mass="57916">MHSRRTFVSVSALALLGAAAPVARAETGFTTRFVDIIAADGVALKAMVLEPRTPRPHPAVVLVSAWGGGSTQNVMPARTLASHGYVVVAYGARGFGESEGEVDTAGPEDIGDVTTVLDWTCANTATDPARIGLAGVSYGAGIGLIAAAFDQRIRSVVSLSGWYDLVHSLYGNETRRGLVALILYTSGWAHGRLSPETDWMLRTFFDPTPDPVDREVINEWARVRSPRRYLGRLNENRPALLIGHTWSETVFPPDQMVELFNDYAGVKRLDLIPGEHASAESGGLLGLPSETWDTVHRWFDATVAGTDPSILREQPVVLRARPGTHEPEFHPGWRSAEGEPRRFYLGPGQDESEGVIGDAPRPGWTVEIDTDRDTAAYGGVPLASYSFEALSGEPPRTWLPAVDRERGAVWTSPELPQRLPVRGAVSVRVTVVPPAPTGTIVAYLYDVDPADGGRLINYLPMSWTDGAPGEPEAFDLRFSPTAYDIPADHRLGLVIDTKDPLFIDWNSGGGRVALTSPEADPSHVDIPVGRGEGTPR</sequence>